<comment type="caution">
    <text evidence="1">The sequence shown here is derived from an EMBL/GenBank/DDBJ whole genome shotgun (WGS) entry which is preliminary data.</text>
</comment>
<evidence type="ECO:0000313" key="2">
    <source>
        <dbReference type="Proteomes" id="UP000253083"/>
    </source>
</evidence>
<reference evidence="1 2" key="1">
    <citation type="submission" date="2018-06" db="EMBL/GenBank/DDBJ databases">
        <title>Genomic Encyclopedia of Type Strains, Phase IV (KMG-IV): sequencing the most valuable type-strain genomes for metagenomic binning, comparative biology and taxonomic classification.</title>
        <authorList>
            <person name="Goeker M."/>
        </authorList>
    </citation>
    <scope>NUCLEOTIDE SEQUENCE [LARGE SCALE GENOMIC DNA]</scope>
    <source>
        <strain evidence="1 2">DSM 24032</strain>
    </source>
</reference>
<dbReference type="AlphaFoldDB" id="A0A395JJN2"/>
<dbReference type="EMBL" id="QNRT01000002">
    <property type="protein sequence ID" value="RBP50993.1"/>
    <property type="molecule type" value="Genomic_DNA"/>
</dbReference>
<dbReference type="Proteomes" id="UP000253083">
    <property type="component" value="Unassembled WGS sequence"/>
</dbReference>
<dbReference type="RefSeq" id="WP_147250953.1">
    <property type="nucleotide sequence ID" value="NZ_QNRT01000002.1"/>
</dbReference>
<dbReference type="InParanoid" id="A0A395JJN2"/>
<name>A0A395JJN2_9GAMM</name>
<accession>A0A395JJN2</accession>
<evidence type="ECO:0000313" key="1">
    <source>
        <dbReference type="EMBL" id="RBP50993.1"/>
    </source>
</evidence>
<sequence>MQIVYISNRPKTLNQTLKKVCANMPYIDSALVCMPEALLKSVVAPAELKITLTPEESLLNKLERSQLSSLDHQRRNYLLRKSLIASELVQHRFIMSDDDARPLRLVKLDYFLSANRYQRYYFHDLMTWPNSRTEFDTGQLMTGALLSSLGLPTLSYASHMPQLVDRQIYLEACHFFEPYSIEFALCEWSSYFNYAAVKHPDLFDSPRPYLTLCWPEHPLAWTPLVRPDEYIFENYTPSLYTLNGPFSEESLAMTETISDVESRKTIEATKKVLAWRLYDIGLRYPEQNTGFKKYLNPRTWINKLLTRYSIHQ</sequence>
<protein>
    <submittedName>
        <fullName evidence="1">Uncharacterized protein</fullName>
    </submittedName>
</protein>
<proteinExistence type="predicted"/>
<organism evidence="1 2">
    <name type="scientific">Arenicella xantha</name>
    <dbReference type="NCBI Taxonomy" id="644221"/>
    <lineage>
        <taxon>Bacteria</taxon>
        <taxon>Pseudomonadati</taxon>
        <taxon>Pseudomonadota</taxon>
        <taxon>Gammaproteobacteria</taxon>
        <taxon>Arenicellales</taxon>
        <taxon>Arenicellaceae</taxon>
        <taxon>Arenicella</taxon>
    </lineage>
</organism>
<dbReference type="OrthoDB" id="9767517at2"/>
<keyword evidence="2" id="KW-1185">Reference proteome</keyword>
<gene>
    <name evidence="1" type="ORF">DFR28_102410</name>
</gene>